<protein>
    <submittedName>
        <fullName evidence="1">Uncharacterized protein</fullName>
    </submittedName>
</protein>
<comment type="caution">
    <text evidence="1">The sequence shown here is derived from an EMBL/GenBank/DDBJ whole genome shotgun (WGS) entry which is preliminary data.</text>
</comment>
<dbReference type="Proteomes" id="UP000663859">
    <property type="component" value="Unassembled WGS sequence"/>
</dbReference>
<sequence length="63" mass="6850">MIQRYKGIFAAICATTQGMEEANAEKKGEKNYAKGRAKIIFRSIYSNGLFAGTSADARCGNRA</sequence>
<dbReference type="EMBL" id="CAJNOB010000070">
    <property type="protein sequence ID" value="CAF0705000.1"/>
    <property type="molecule type" value="Genomic_DNA"/>
</dbReference>
<gene>
    <name evidence="1" type="ORF">MPNT_80060</name>
</gene>
<evidence type="ECO:0000313" key="1">
    <source>
        <dbReference type="EMBL" id="CAF0705000.1"/>
    </source>
</evidence>
<organism evidence="1 2">
    <name type="scientific">Candidatus Methylacidithermus pantelleriae</name>
    <dbReference type="NCBI Taxonomy" id="2744239"/>
    <lineage>
        <taxon>Bacteria</taxon>
        <taxon>Pseudomonadati</taxon>
        <taxon>Verrucomicrobiota</taxon>
        <taxon>Methylacidiphilae</taxon>
        <taxon>Methylacidiphilales</taxon>
        <taxon>Methylacidiphilaceae</taxon>
        <taxon>Candidatus Methylacidithermus</taxon>
    </lineage>
</organism>
<evidence type="ECO:0000313" key="2">
    <source>
        <dbReference type="Proteomes" id="UP000663859"/>
    </source>
</evidence>
<name>A0A8J2BSV6_9BACT</name>
<proteinExistence type="predicted"/>
<reference evidence="1" key="1">
    <citation type="submission" date="2021-02" db="EMBL/GenBank/DDBJ databases">
        <authorList>
            <person name="Cremers G."/>
            <person name="Picone N."/>
        </authorList>
    </citation>
    <scope>NUCLEOTIDE SEQUENCE</scope>
    <source>
        <strain evidence="1">PQ17</strain>
    </source>
</reference>
<keyword evidence="2" id="KW-1185">Reference proteome</keyword>
<dbReference type="AlphaFoldDB" id="A0A8J2BSV6"/>
<accession>A0A8J2BSV6</accession>